<feature type="non-terminal residue" evidence="1">
    <location>
        <position position="1"/>
    </location>
</feature>
<dbReference type="Proteomes" id="UP001331761">
    <property type="component" value="Unassembled WGS sequence"/>
</dbReference>
<dbReference type="EMBL" id="WIXE01017228">
    <property type="protein sequence ID" value="KAK5971906.1"/>
    <property type="molecule type" value="Genomic_DNA"/>
</dbReference>
<dbReference type="AlphaFoldDB" id="A0AAN8F276"/>
<proteinExistence type="predicted"/>
<name>A0AAN8F276_TRICO</name>
<organism evidence="1 2">
    <name type="scientific">Trichostrongylus colubriformis</name>
    <name type="common">Black scour worm</name>
    <dbReference type="NCBI Taxonomy" id="6319"/>
    <lineage>
        <taxon>Eukaryota</taxon>
        <taxon>Metazoa</taxon>
        <taxon>Ecdysozoa</taxon>
        <taxon>Nematoda</taxon>
        <taxon>Chromadorea</taxon>
        <taxon>Rhabditida</taxon>
        <taxon>Rhabditina</taxon>
        <taxon>Rhabditomorpha</taxon>
        <taxon>Strongyloidea</taxon>
        <taxon>Trichostrongylidae</taxon>
        <taxon>Trichostrongylus</taxon>
    </lineage>
</organism>
<evidence type="ECO:0000313" key="2">
    <source>
        <dbReference type="Proteomes" id="UP001331761"/>
    </source>
</evidence>
<gene>
    <name evidence="1" type="ORF">GCK32_022202</name>
</gene>
<keyword evidence="2" id="KW-1185">Reference proteome</keyword>
<evidence type="ECO:0000313" key="1">
    <source>
        <dbReference type="EMBL" id="KAK5971906.1"/>
    </source>
</evidence>
<sequence>GPRFVPTLSTINHKESLVQTNYNLFNEKWQYSPAQAVMSNDIRTTRIYNQAQYYRAIQAGRVSTPPTTTSSPYEEIWAQINNKWQKVSKRASRRLKDSDCHNLGRQKGGPFKGKFDI</sequence>
<accession>A0AAN8F276</accession>
<reference evidence="1 2" key="1">
    <citation type="submission" date="2019-10" db="EMBL/GenBank/DDBJ databases">
        <title>Assembly and Annotation for the nematode Trichostrongylus colubriformis.</title>
        <authorList>
            <person name="Martin J."/>
        </authorList>
    </citation>
    <scope>NUCLEOTIDE SEQUENCE [LARGE SCALE GENOMIC DNA]</scope>
    <source>
        <strain evidence="1">G859</strain>
        <tissue evidence="1">Whole worm</tissue>
    </source>
</reference>
<protein>
    <submittedName>
        <fullName evidence="1">Uncharacterized protein</fullName>
    </submittedName>
</protein>
<comment type="caution">
    <text evidence="1">The sequence shown here is derived from an EMBL/GenBank/DDBJ whole genome shotgun (WGS) entry which is preliminary data.</text>
</comment>